<proteinExistence type="inferred from homology"/>
<evidence type="ECO:0000313" key="19">
    <source>
        <dbReference type="Proteomes" id="UP000515154"/>
    </source>
</evidence>
<feature type="region of interest" description="Disordered" evidence="15">
    <location>
        <begin position="1"/>
        <end position="50"/>
    </location>
</feature>
<dbReference type="PRINTS" id="PR00401">
    <property type="entry name" value="SH2DOMAIN"/>
</dbReference>
<evidence type="ECO:0000256" key="9">
    <source>
        <dbReference type="ARBA" id="ARBA00023137"/>
    </source>
</evidence>
<dbReference type="Gene3D" id="2.30.30.40">
    <property type="entry name" value="SH3 Domains"/>
    <property type="match status" value="1"/>
</dbReference>
<dbReference type="Gene3D" id="3.30.505.10">
    <property type="entry name" value="SH2 domain"/>
    <property type="match status" value="1"/>
</dbReference>
<dbReference type="PANTHER" id="PTHR24418">
    <property type="entry name" value="TYROSINE-PROTEIN KINASE"/>
    <property type="match status" value="1"/>
</dbReference>
<sequence length="529" mass="59940">MGNCFSCPDDSNGPIGDLSGGSRTPQDPNGTLPDSPGSVLPITSPPLTMGNVTPCTPTATQPDTPVEVFGGSQMKIFVALYDYDARTDEDLSFKKGEHLEIVNDTQGDWWYARSRTTKHEGYIPSNYVAKLKSLESEPWYFGKIRRVEAEKKLLLPENEHGSFLIRDSESRKNDYSLSVRDGDTVKHYRIRQLDEGGFFIARRVTFRTLSELVEHYSRDADGLCVNLRKPCTQIEKPVTMGLSHNTTDQWEIAKHSLKLIKKIGHGQFGEVWEGLWNNTTSVAIKTLKPGTMDPKDFLQEAQIMKKLRHSKLIQLYAVCTQDEPIYIVTELMRNGSLLDYLQVSAVVGKGRTLKLPQLIDIAAQIASGMSYLESQNYIHRDLAARNILVGDNNTVKIADFGLARVIKEDEYEARVGARFPIKWTAPEAANFNRFTIKSDVWSFGILLTEIVTYGRVPYPGMTNAEVLHQVEHGYRMPCPPCCPKALYDIMLECWRKEEMERPTFETLQWKLEEFFTMEGTDYKEAAVVR</sequence>
<comment type="catalytic activity">
    <reaction evidence="10 14">
        <text>L-tyrosyl-[protein] + ATP = O-phospho-L-tyrosyl-[protein] + ADP + H(+)</text>
        <dbReference type="Rhea" id="RHEA:10596"/>
        <dbReference type="Rhea" id="RHEA-COMP:10136"/>
        <dbReference type="Rhea" id="RHEA-COMP:20101"/>
        <dbReference type="ChEBI" id="CHEBI:15378"/>
        <dbReference type="ChEBI" id="CHEBI:30616"/>
        <dbReference type="ChEBI" id="CHEBI:46858"/>
        <dbReference type="ChEBI" id="CHEBI:61978"/>
        <dbReference type="ChEBI" id="CHEBI:456216"/>
        <dbReference type="EC" id="2.7.10.2"/>
    </reaction>
</comment>
<dbReference type="CDD" id="cd05068">
    <property type="entry name" value="PTKc_Frk_like"/>
    <property type="match status" value="1"/>
</dbReference>
<dbReference type="InterPro" id="IPR001452">
    <property type="entry name" value="SH3_domain"/>
</dbReference>
<organism evidence="19 20">
    <name type="scientific">Octopus sinensis</name>
    <name type="common">East Asian common octopus</name>
    <dbReference type="NCBI Taxonomy" id="2607531"/>
    <lineage>
        <taxon>Eukaryota</taxon>
        <taxon>Metazoa</taxon>
        <taxon>Spiralia</taxon>
        <taxon>Lophotrochozoa</taxon>
        <taxon>Mollusca</taxon>
        <taxon>Cephalopoda</taxon>
        <taxon>Coleoidea</taxon>
        <taxon>Octopodiformes</taxon>
        <taxon>Octopoda</taxon>
        <taxon>Incirrata</taxon>
        <taxon>Octopodidae</taxon>
        <taxon>Octopus</taxon>
    </lineage>
</organism>
<evidence type="ECO:0000256" key="11">
    <source>
        <dbReference type="PROSITE-ProRule" id="PRU00191"/>
    </source>
</evidence>
<name>A0A6P7TBA4_9MOLL</name>
<keyword evidence="2" id="KW-0597">Phosphoprotein</keyword>
<dbReference type="Pfam" id="PF07714">
    <property type="entry name" value="PK_Tyr_Ser-Thr"/>
    <property type="match status" value="1"/>
</dbReference>
<gene>
    <name evidence="20" type="primary">LOC115222283</name>
</gene>
<evidence type="ECO:0000256" key="14">
    <source>
        <dbReference type="RuleBase" id="RU362096"/>
    </source>
</evidence>
<keyword evidence="5 13" id="KW-0547">Nucleotide-binding</keyword>
<dbReference type="InterPro" id="IPR001245">
    <property type="entry name" value="Ser-Thr/Tyr_kinase_cat_dom"/>
</dbReference>
<keyword evidence="8 11" id="KW-0727">SH2 domain</keyword>
<dbReference type="AlphaFoldDB" id="A0A6P7TBA4"/>
<evidence type="ECO:0000256" key="10">
    <source>
        <dbReference type="ARBA" id="ARBA00051245"/>
    </source>
</evidence>
<keyword evidence="9 14" id="KW-0829">Tyrosine-protein kinase</keyword>
<dbReference type="InterPro" id="IPR036860">
    <property type="entry name" value="SH2_dom_sf"/>
</dbReference>
<keyword evidence="1 12" id="KW-0728">SH3 domain</keyword>
<evidence type="ECO:0000256" key="15">
    <source>
        <dbReference type="SAM" id="MobiDB-lite"/>
    </source>
</evidence>
<dbReference type="PROSITE" id="PS50002">
    <property type="entry name" value="SH3"/>
    <property type="match status" value="1"/>
</dbReference>
<dbReference type="FunFam" id="3.30.505.10:FF:000044">
    <property type="entry name" value="Tyrosine-protein kinase"/>
    <property type="match status" value="1"/>
</dbReference>
<keyword evidence="4" id="KW-0449">Lipoprotein</keyword>
<feature type="domain" description="SH2" evidence="16">
    <location>
        <begin position="139"/>
        <end position="231"/>
    </location>
</feature>
<accession>A0A6P7TBA4</accession>
<dbReference type="EC" id="2.7.10.2" evidence="14"/>
<reference evidence="20" key="1">
    <citation type="submission" date="2025-08" db="UniProtKB">
        <authorList>
            <consortium name="RefSeq"/>
        </authorList>
    </citation>
    <scope>IDENTIFICATION</scope>
</reference>
<evidence type="ECO:0000256" key="12">
    <source>
        <dbReference type="PROSITE-ProRule" id="PRU00192"/>
    </source>
</evidence>
<feature type="domain" description="Protein kinase" evidence="18">
    <location>
        <begin position="257"/>
        <end position="515"/>
    </location>
</feature>
<dbReference type="InterPro" id="IPR008266">
    <property type="entry name" value="Tyr_kinase_AS"/>
</dbReference>
<dbReference type="PROSITE" id="PS00109">
    <property type="entry name" value="PROTEIN_KINASE_TYR"/>
    <property type="match status" value="1"/>
</dbReference>
<evidence type="ECO:0000259" key="18">
    <source>
        <dbReference type="PROSITE" id="PS50011"/>
    </source>
</evidence>
<evidence type="ECO:0000259" key="16">
    <source>
        <dbReference type="PROSITE" id="PS50001"/>
    </source>
</evidence>
<dbReference type="FunFam" id="1.10.510.10:FF:000553">
    <property type="entry name" value="Tyrosine-protein kinase"/>
    <property type="match status" value="1"/>
</dbReference>
<evidence type="ECO:0000256" key="6">
    <source>
        <dbReference type="ARBA" id="ARBA00022777"/>
    </source>
</evidence>
<evidence type="ECO:0000256" key="3">
    <source>
        <dbReference type="ARBA" id="ARBA00022679"/>
    </source>
</evidence>
<dbReference type="FunFam" id="2.30.30.40:FF:000208">
    <property type="entry name" value="Tyrosine-protein kinase"/>
    <property type="match status" value="1"/>
</dbReference>
<evidence type="ECO:0000256" key="5">
    <source>
        <dbReference type="ARBA" id="ARBA00022741"/>
    </source>
</evidence>
<dbReference type="PROSITE" id="PS50011">
    <property type="entry name" value="PROTEIN_KINASE_DOM"/>
    <property type="match status" value="1"/>
</dbReference>
<evidence type="ECO:0000256" key="7">
    <source>
        <dbReference type="ARBA" id="ARBA00022840"/>
    </source>
</evidence>
<dbReference type="GO" id="GO:0005524">
    <property type="term" value="F:ATP binding"/>
    <property type="evidence" value="ECO:0007669"/>
    <property type="project" value="UniProtKB-UniRule"/>
</dbReference>
<dbReference type="InterPro" id="IPR020635">
    <property type="entry name" value="Tyr_kinase_cat_dom"/>
</dbReference>
<dbReference type="SUPFAM" id="SSF56112">
    <property type="entry name" value="Protein kinase-like (PK-like)"/>
    <property type="match status" value="1"/>
</dbReference>
<evidence type="ECO:0000313" key="20">
    <source>
        <dbReference type="RefSeq" id="XP_029648313.1"/>
    </source>
</evidence>
<dbReference type="InterPro" id="IPR017441">
    <property type="entry name" value="Protein_kinase_ATP_BS"/>
</dbReference>
<evidence type="ECO:0000256" key="13">
    <source>
        <dbReference type="PROSITE-ProRule" id="PRU10141"/>
    </source>
</evidence>
<dbReference type="FunFam" id="3.30.200.20:FF:000053">
    <property type="entry name" value="Tyrosine-protein kinase"/>
    <property type="match status" value="1"/>
</dbReference>
<dbReference type="Pfam" id="PF00017">
    <property type="entry name" value="SH2"/>
    <property type="match status" value="1"/>
</dbReference>
<comment type="similarity">
    <text evidence="14">Belongs to the protein kinase superfamily. Tyr protein kinase family.</text>
</comment>
<dbReference type="Proteomes" id="UP000515154">
    <property type="component" value="Linkage group LG19"/>
</dbReference>
<feature type="domain" description="SH3" evidence="17">
    <location>
        <begin position="72"/>
        <end position="133"/>
    </location>
</feature>
<dbReference type="SMART" id="SM00252">
    <property type="entry name" value="SH2"/>
    <property type="match status" value="1"/>
</dbReference>
<dbReference type="SMART" id="SM00326">
    <property type="entry name" value="SH3"/>
    <property type="match status" value="1"/>
</dbReference>
<evidence type="ECO:0000256" key="8">
    <source>
        <dbReference type="ARBA" id="ARBA00022999"/>
    </source>
</evidence>
<evidence type="ECO:0000256" key="1">
    <source>
        <dbReference type="ARBA" id="ARBA00022443"/>
    </source>
</evidence>
<dbReference type="CDD" id="cd10370">
    <property type="entry name" value="SH2_Src_Src42"/>
    <property type="match status" value="1"/>
</dbReference>
<dbReference type="GO" id="GO:0004715">
    <property type="term" value="F:non-membrane spanning protein tyrosine kinase activity"/>
    <property type="evidence" value="ECO:0007669"/>
    <property type="project" value="UniProtKB-EC"/>
</dbReference>
<dbReference type="InterPro" id="IPR036028">
    <property type="entry name" value="SH3-like_dom_sf"/>
</dbReference>
<protein>
    <recommendedName>
        <fullName evidence="14">Tyrosine-protein kinase</fullName>
        <ecNumber evidence="14">2.7.10.2</ecNumber>
    </recommendedName>
</protein>
<evidence type="ECO:0000259" key="17">
    <source>
        <dbReference type="PROSITE" id="PS50002"/>
    </source>
</evidence>
<dbReference type="PROSITE" id="PS00107">
    <property type="entry name" value="PROTEIN_KINASE_ATP"/>
    <property type="match status" value="1"/>
</dbReference>
<dbReference type="SMART" id="SM00219">
    <property type="entry name" value="TyrKc"/>
    <property type="match status" value="1"/>
</dbReference>
<dbReference type="InterPro" id="IPR000719">
    <property type="entry name" value="Prot_kinase_dom"/>
</dbReference>
<dbReference type="SUPFAM" id="SSF55550">
    <property type="entry name" value="SH2 domain"/>
    <property type="match status" value="1"/>
</dbReference>
<dbReference type="Pfam" id="PF00018">
    <property type="entry name" value="SH3_1"/>
    <property type="match status" value="1"/>
</dbReference>
<keyword evidence="3 14" id="KW-0808">Transferase</keyword>
<evidence type="ECO:0000256" key="4">
    <source>
        <dbReference type="ARBA" id="ARBA00022707"/>
    </source>
</evidence>
<dbReference type="InterPro" id="IPR050198">
    <property type="entry name" value="Non-receptor_tyrosine_kinases"/>
</dbReference>
<keyword evidence="6 14" id="KW-0418">Kinase</keyword>
<dbReference type="InterPro" id="IPR011009">
    <property type="entry name" value="Kinase-like_dom_sf"/>
</dbReference>
<evidence type="ECO:0000256" key="2">
    <source>
        <dbReference type="ARBA" id="ARBA00022553"/>
    </source>
</evidence>
<dbReference type="KEGG" id="osn:115222283"/>
<keyword evidence="7 13" id="KW-0067">ATP-binding</keyword>
<dbReference type="SUPFAM" id="SSF50044">
    <property type="entry name" value="SH3-domain"/>
    <property type="match status" value="1"/>
</dbReference>
<feature type="binding site" evidence="13">
    <location>
        <position position="285"/>
    </location>
    <ligand>
        <name>ATP</name>
        <dbReference type="ChEBI" id="CHEBI:30616"/>
    </ligand>
</feature>
<keyword evidence="4" id="KW-0519">Myristate</keyword>
<dbReference type="PROSITE" id="PS50001">
    <property type="entry name" value="SH2"/>
    <property type="match status" value="1"/>
</dbReference>
<dbReference type="CDD" id="cd11845">
    <property type="entry name" value="SH3_Src_like"/>
    <property type="match status" value="1"/>
</dbReference>
<dbReference type="RefSeq" id="XP_029648313.1">
    <property type="nucleotide sequence ID" value="XM_029792453.2"/>
</dbReference>
<dbReference type="InterPro" id="IPR000980">
    <property type="entry name" value="SH2"/>
</dbReference>
<dbReference type="PRINTS" id="PR00109">
    <property type="entry name" value="TYRKINASE"/>
</dbReference>
<keyword evidence="19" id="KW-1185">Reference proteome</keyword>
<dbReference type="Gene3D" id="1.10.510.10">
    <property type="entry name" value="Transferase(Phosphotransferase) domain 1"/>
    <property type="match status" value="1"/>
</dbReference>
<dbReference type="PRINTS" id="PR00452">
    <property type="entry name" value="SH3DOMAIN"/>
</dbReference>